<keyword evidence="2" id="KW-1185">Reference proteome</keyword>
<name>A0A1M5QFU9_9FIRM</name>
<reference evidence="2" key="1">
    <citation type="submission" date="2016-11" db="EMBL/GenBank/DDBJ databases">
        <authorList>
            <person name="Varghese N."/>
            <person name="Submissions S."/>
        </authorList>
    </citation>
    <scope>NUCLEOTIDE SEQUENCE [LARGE SCALE GENOMIC DNA]</scope>
    <source>
        <strain evidence="2">DSM 15449</strain>
    </source>
</reference>
<organism evidence="1 2">
    <name type="scientific">Desulfosporosinus lacus DSM 15449</name>
    <dbReference type="NCBI Taxonomy" id="1121420"/>
    <lineage>
        <taxon>Bacteria</taxon>
        <taxon>Bacillati</taxon>
        <taxon>Bacillota</taxon>
        <taxon>Clostridia</taxon>
        <taxon>Eubacteriales</taxon>
        <taxon>Desulfitobacteriaceae</taxon>
        <taxon>Desulfosporosinus</taxon>
    </lineage>
</organism>
<dbReference type="EMBL" id="FQXJ01000003">
    <property type="protein sequence ID" value="SHH12730.1"/>
    <property type="molecule type" value="Genomic_DNA"/>
</dbReference>
<dbReference type="OrthoDB" id="1809923at2"/>
<gene>
    <name evidence="1" type="ORF">SAMN02746098_00240</name>
</gene>
<accession>A0A1M5QFU9</accession>
<sequence>MEQAKGGKKIESKECLECGLTFVPTANGQRFCCKAHSNGYRQKKLRERRIAEGLCPVCGSDMPKAQPYGKRESLYCEKCTEARRESKRRSRDKQMSLS</sequence>
<proteinExistence type="predicted"/>
<dbReference type="RefSeq" id="WP_073027223.1">
    <property type="nucleotide sequence ID" value="NZ_FQXJ01000003.1"/>
</dbReference>
<evidence type="ECO:0000313" key="1">
    <source>
        <dbReference type="EMBL" id="SHH12730.1"/>
    </source>
</evidence>
<dbReference type="AlphaFoldDB" id="A0A1M5QFU9"/>
<protein>
    <submittedName>
        <fullName evidence="1">Uncharacterized protein</fullName>
    </submittedName>
</protein>
<dbReference type="Proteomes" id="UP000183954">
    <property type="component" value="Unassembled WGS sequence"/>
</dbReference>
<evidence type="ECO:0000313" key="2">
    <source>
        <dbReference type="Proteomes" id="UP000183954"/>
    </source>
</evidence>